<feature type="region of interest" description="Disordered" evidence="1">
    <location>
        <begin position="309"/>
        <end position="395"/>
    </location>
</feature>
<accession>A0AAD5J5B9</accession>
<organism evidence="2 3">
    <name type="scientific">Acer negundo</name>
    <name type="common">Box elder</name>
    <dbReference type="NCBI Taxonomy" id="4023"/>
    <lineage>
        <taxon>Eukaryota</taxon>
        <taxon>Viridiplantae</taxon>
        <taxon>Streptophyta</taxon>
        <taxon>Embryophyta</taxon>
        <taxon>Tracheophyta</taxon>
        <taxon>Spermatophyta</taxon>
        <taxon>Magnoliopsida</taxon>
        <taxon>eudicotyledons</taxon>
        <taxon>Gunneridae</taxon>
        <taxon>Pentapetalae</taxon>
        <taxon>rosids</taxon>
        <taxon>malvids</taxon>
        <taxon>Sapindales</taxon>
        <taxon>Sapindaceae</taxon>
        <taxon>Hippocastanoideae</taxon>
        <taxon>Acereae</taxon>
        <taxon>Acer</taxon>
    </lineage>
</organism>
<protein>
    <recommendedName>
        <fullName evidence="4">MULE transposase domain-containing protein</fullName>
    </recommendedName>
</protein>
<sequence>MNREANSKWIAAAFGALILSNPSIEATVIKNELRDKFGVQASSQSIYRAKNRVLKNLRVDYIEAYTMIWRYANMCIVMNPGTYAKVNTQEIIGENPRFQRLFLSFRAMQNGFVNGCRPLIGIDGCHLTNEYGGILLAATALDADNEIFPIAYADDNRRICFMSDRQKGILAALKSEWPTAKNRYCFRHVFANYNNKFKSLDLRKKVWRAAKVGHVAGFNDVMKEIREVSEKAHTCWIKKDRDKPILTLFETLRRKVMVRFTDKWVEIEKLNDTITSYTRNRLNETDNEARKLQVIHVFQAAYSGAINPIPDASRWPTVDNVPLDPPLRRTLVSRPKKNRRREPDEGRSGRKDGKDDEGSDTSSFHPRSWPHVLVREGRHQRGGLTANSGFTTTRGLNGDEWVSSLLISEWVVGMARATGK</sequence>
<dbReference type="PANTHER" id="PTHR31973:SF187">
    <property type="entry name" value="MUTATOR TRANSPOSASE MUDRA PROTEIN"/>
    <property type="match status" value="1"/>
</dbReference>
<dbReference type="EMBL" id="JAJSOW010000100">
    <property type="protein sequence ID" value="KAI9186396.1"/>
    <property type="molecule type" value="Genomic_DNA"/>
</dbReference>
<evidence type="ECO:0000256" key="1">
    <source>
        <dbReference type="SAM" id="MobiDB-lite"/>
    </source>
</evidence>
<feature type="compositionally biased region" description="Polar residues" evidence="1">
    <location>
        <begin position="385"/>
        <end position="395"/>
    </location>
</feature>
<proteinExistence type="predicted"/>
<dbReference type="AlphaFoldDB" id="A0AAD5J5B9"/>
<reference evidence="2" key="2">
    <citation type="submission" date="2023-02" db="EMBL/GenBank/DDBJ databases">
        <authorList>
            <person name="Swenson N.G."/>
            <person name="Wegrzyn J.L."/>
            <person name="Mcevoy S.L."/>
        </authorList>
    </citation>
    <scope>NUCLEOTIDE SEQUENCE</scope>
    <source>
        <strain evidence="2">91603</strain>
        <tissue evidence="2">Leaf</tissue>
    </source>
</reference>
<feature type="compositionally biased region" description="Basic and acidic residues" evidence="1">
    <location>
        <begin position="341"/>
        <end position="356"/>
    </location>
</feature>
<dbReference type="PANTHER" id="PTHR31973">
    <property type="entry name" value="POLYPROTEIN, PUTATIVE-RELATED"/>
    <property type="match status" value="1"/>
</dbReference>
<name>A0AAD5J5B9_ACENE</name>
<gene>
    <name evidence="2" type="ORF">LWI28_016832</name>
</gene>
<evidence type="ECO:0008006" key="4">
    <source>
        <dbReference type="Google" id="ProtNLM"/>
    </source>
</evidence>
<reference evidence="2" key="1">
    <citation type="journal article" date="2022" name="Plant J.">
        <title>Strategies of tolerance reflected in two North American maple genomes.</title>
        <authorList>
            <person name="McEvoy S.L."/>
            <person name="Sezen U.U."/>
            <person name="Trouern-Trend A."/>
            <person name="McMahon S.M."/>
            <person name="Schaberg P.G."/>
            <person name="Yang J."/>
            <person name="Wegrzyn J.L."/>
            <person name="Swenson N.G."/>
        </authorList>
    </citation>
    <scope>NUCLEOTIDE SEQUENCE</scope>
    <source>
        <strain evidence="2">91603</strain>
    </source>
</reference>
<keyword evidence="3" id="KW-1185">Reference proteome</keyword>
<dbReference type="Proteomes" id="UP001064489">
    <property type="component" value="Chromosome 3"/>
</dbReference>
<comment type="caution">
    <text evidence="2">The sequence shown here is derived from an EMBL/GenBank/DDBJ whole genome shotgun (WGS) entry which is preliminary data.</text>
</comment>
<evidence type="ECO:0000313" key="2">
    <source>
        <dbReference type="EMBL" id="KAI9186396.1"/>
    </source>
</evidence>
<evidence type="ECO:0000313" key="3">
    <source>
        <dbReference type="Proteomes" id="UP001064489"/>
    </source>
</evidence>